<gene>
    <name evidence="1" type="ORF">HTAM1171_LOCUS7655</name>
</gene>
<evidence type="ECO:0000313" key="1">
    <source>
        <dbReference type="EMBL" id="CAD9500676.1"/>
    </source>
</evidence>
<sequence length="161" mass="18673">MVILNHVELCTYILNQGRPPLIQYISTKLNMIQNHHSDITQCFFSEQKRKDKACKTQGSRVQCNERNESLLAQQRVQECQNGGSLSDVVLPSRIEETEVISVKANIFQKHCSDFLELSRPKKNGKTRVSTEFHFSKLGHCFERMLDYMDFDIDDLSDDDEE</sequence>
<organism evidence="1">
    <name type="scientific">Helicotheca tamesis</name>
    <dbReference type="NCBI Taxonomy" id="374047"/>
    <lineage>
        <taxon>Eukaryota</taxon>
        <taxon>Sar</taxon>
        <taxon>Stramenopiles</taxon>
        <taxon>Ochrophyta</taxon>
        <taxon>Bacillariophyta</taxon>
        <taxon>Mediophyceae</taxon>
        <taxon>Lithodesmiophycidae</taxon>
        <taxon>Lithodesmiales</taxon>
        <taxon>Lithodesmiaceae</taxon>
        <taxon>Helicotheca</taxon>
    </lineage>
</organism>
<dbReference type="AlphaFoldDB" id="A0A7S2HUE9"/>
<dbReference type="EMBL" id="HBGV01012501">
    <property type="protein sequence ID" value="CAD9500676.1"/>
    <property type="molecule type" value="Transcribed_RNA"/>
</dbReference>
<accession>A0A7S2HUE9</accession>
<reference evidence="1" key="1">
    <citation type="submission" date="2021-01" db="EMBL/GenBank/DDBJ databases">
        <authorList>
            <person name="Corre E."/>
            <person name="Pelletier E."/>
            <person name="Niang G."/>
            <person name="Scheremetjew M."/>
            <person name="Finn R."/>
            <person name="Kale V."/>
            <person name="Holt S."/>
            <person name="Cochrane G."/>
            <person name="Meng A."/>
            <person name="Brown T."/>
            <person name="Cohen L."/>
        </authorList>
    </citation>
    <scope>NUCLEOTIDE SEQUENCE</scope>
    <source>
        <strain evidence="1">CCMP826</strain>
    </source>
</reference>
<name>A0A7S2HUE9_9STRA</name>
<protein>
    <submittedName>
        <fullName evidence="1">Uncharacterized protein</fullName>
    </submittedName>
</protein>
<proteinExistence type="predicted"/>